<dbReference type="PANTHER" id="PTHR45765">
    <property type="entry name" value="METHIONINE--TRNA LIGASE"/>
    <property type="match status" value="1"/>
</dbReference>
<dbReference type="Proteomes" id="UP001439008">
    <property type="component" value="Unassembled WGS sequence"/>
</dbReference>
<dbReference type="EMBL" id="JBDODL010000848">
    <property type="protein sequence ID" value="MES1920758.1"/>
    <property type="molecule type" value="Genomic_DNA"/>
</dbReference>
<name>A0ABV2AM59_9EUKA</name>
<dbReference type="InterPro" id="IPR023458">
    <property type="entry name" value="Met-tRNA_ligase_1"/>
</dbReference>
<keyword evidence="2" id="KW-0547">Nucleotide-binding</keyword>
<dbReference type="InterPro" id="IPR009080">
    <property type="entry name" value="tRNAsynth_Ia_anticodon-bd"/>
</dbReference>
<protein>
    <submittedName>
        <fullName evidence="7">Methionine--tRNA ligase mes1</fullName>
        <ecNumber evidence="7">6.1.1.10</ecNumber>
    </submittedName>
</protein>
<gene>
    <name evidence="7" type="primary">MES1</name>
    <name evidence="7" type="ORF">MHBO_002397</name>
</gene>
<evidence type="ECO:0000256" key="2">
    <source>
        <dbReference type="ARBA" id="ARBA00022741"/>
    </source>
</evidence>
<dbReference type="InterPro" id="IPR014729">
    <property type="entry name" value="Rossmann-like_a/b/a_fold"/>
</dbReference>
<dbReference type="SUPFAM" id="SSF47323">
    <property type="entry name" value="Anticodon-binding domain of a subclass of class I aminoacyl-tRNA synthetases"/>
    <property type="match status" value="1"/>
</dbReference>
<accession>A0ABV2AM59</accession>
<keyword evidence="8" id="KW-1185">Reference proteome</keyword>
<dbReference type="EC" id="6.1.1.10" evidence="7"/>
<keyword evidence="3" id="KW-0067">ATP-binding</keyword>
<feature type="domain" description="Methionyl/Leucyl tRNA synthetase" evidence="6">
    <location>
        <begin position="15"/>
        <end position="60"/>
    </location>
</feature>
<keyword evidence="5" id="KW-0030">Aminoacyl-tRNA synthetase</keyword>
<evidence type="ECO:0000313" key="7">
    <source>
        <dbReference type="EMBL" id="MES1920758.1"/>
    </source>
</evidence>
<evidence type="ECO:0000256" key="5">
    <source>
        <dbReference type="ARBA" id="ARBA00023146"/>
    </source>
</evidence>
<dbReference type="Gene3D" id="3.40.50.620">
    <property type="entry name" value="HUPs"/>
    <property type="match status" value="1"/>
</dbReference>
<sequence>MLSMSFVLLQKETGIPASVWRYYLLSVRPENSDSNFDWDDLAMKANNELNNNVGNFVNRVFKFIATKFNGQVPELGKIGKNDFEFIGYFANFLQISNFKNLSKSRKSK</sequence>
<dbReference type="PANTHER" id="PTHR45765:SF1">
    <property type="entry name" value="METHIONINE--TRNA LIGASE, CYTOPLASMIC"/>
    <property type="match status" value="1"/>
</dbReference>
<dbReference type="InterPro" id="IPR015413">
    <property type="entry name" value="Methionyl/Leucyl_tRNA_Synth"/>
</dbReference>
<dbReference type="Pfam" id="PF09334">
    <property type="entry name" value="tRNA-synt_1g"/>
    <property type="match status" value="1"/>
</dbReference>
<keyword evidence="1 7" id="KW-0436">Ligase</keyword>
<evidence type="ECO:0000256" key="3">
    <source>
        <dbReference type="ARBA" id="ARBA00022840"/>
    </source>
</evidence>
<evidence type="ECO:0000259" key="6">
    <source>
        <dbReference type="Pfam" id="PF09334"/>
    </source>
</evidence>
<comment type="caution">
    <text evidence="7">The sequence shown here is derived from an EMBL/GenBank/DDBJ whole genome shotgun (WGS) entry which is preliminary data.</text>
</comment>
<keyword evidence="4" id="KW-0648">Protein biosynthesis</keyword>
<organism evidence="7 8">
    <name type="scientific">Bonamia ostreae</name>
    <dbReference type="NCBI Taxonomy" id="126728"/>
    <lineage>
        <taxon>Eukaryota</taxon>
        <taxon>Sar</taxon>
        <taxon>Rhizaria</taxon>
        <taxon>Endomyxa</taxon>
        <taxon>Ascetosporea</taxon>
        <taxon>Haplosporida</taxon>
        <taxon>Bonamia</taxon>
    </lineage>
</organism>
<evidence type="ECO:0000256" key="1">
    <source>
        <dbReference type="ARBA" id="ARBA00022598"/>
    </source>
</evidence>
<reference evidence="7 8" key="1">
    <citation type="journal article" date="2024" name="BMC Biol.">
        <title>Comparative genomics of Ascetosporea gives new insight into the evolutionary basis for animal parasitism in Rhizaria.</title>
        <authorList>
            <person name="Hiltunen Thoren M."/>
            <person name="Onut-Brannstrom I."/>
            <person name="Alfjorden A."/>
            <person name="Peckova H."/>
            <person name="Swords F."/>
            <person name="Hooper C."/>
            <person name="Holzer A.S."/>
            <person name="Bass D."/>
            <person name="Burki F."/>
        </authorList>
    </citation>
    <scope>NUCLEOTIDE SEQUENCE [LARGE SCALE GENOMIC DNA]</scope>
    <source>
        <strain evidence="7">20-A016</strain>
    </source>
</reference>
<dbReference type="Gene3D" id="1.10.730.10">
    <property type="entry name" value="Isoleucyl-tRNA Synthetase, Domain 1"/>
    <property type="match status" value="1"/>
</dbReference>
<dbReference type="GO" id="GO:0004825">
    <property type="term" value="F:methionine-tRNA ligase activity"/>
    <property type="evidence" value="ECO:0007669"/>
    <property type="project" value="UniProtKB-EC"/>
</dbReference>
<evidence type="ECO:0000256" key="4">
    <source>
        <dbReference type="ARBA" id="ARBA00022917"/>
    </source>
</evidence>
<proteinExistence type="predicted"/>
<evidence type="ECO:0000313" key="8">
    <source>
        <dbReference type="Proteomes" id="UP001439008"/>
    </source>
</evidence>